<dbReference type="Proteomes" id="UP000039324">
    <property type="component" value="Unassembled WGS sequence"/>
</dbReference>
<feature type="chain" id="PRO_5035990876" evidence="1">
    <location>
        <begin position="27"/>
        <end position="283"/>
    </location>
</feature>
<proteinExistence type="predicted"/>
<evidence type="ECO:0000313" key="3">
    <source>
        <dbReference type="EMBL" id="SPQ99855.1"/>
    </source>
</evidence>
<sequence length="283" mass="30066">MAVIGRATVVMMIWAVAALLPRAALGDYYTSVSKDQSCGAYTDLNGINYLRCGCGAGMPPFANNGLKKDDQLEICVALYLSDGTHAPEQMVAGSAYYMQFSPLVDELTALSIVNGSNFLTSAFGQAFPGQAPGQNTHVAVNISVQVGPSFPSAPNHALGYAPVDDKRWQVHAGITRAVPYFTIIITLQGGQVTDVSWDDQCAGCMAQTDTCQSGFCTVDASQCGSAFNCDPTIYVGWAGTDKNGQMLTSSDIVPSQFIKYSIPSFWNNIASYGGGLQENNTPF</sequence>
<gene>
    <name evidence="2" type="ORF">PBRA_003503</name>
    <name evidence="3" type="ORF">PLBR_LOCUS7070</name>
</gene>
<protein>
    <submittedName>
        <fullName evidence="2">Uncharacterized protein</fullName>
    </submittedName>
</protein>
<dbReference type="OrthoDB" id="188293at2759"/>
<accession>A0A0G4J938</accession>
<reference evidence="2 4" key="1">
    <citation type="submission" date="2015-02" db="EMBL/GenBank/DDBJ databases">
        <authorList>
            <person name="Chooi Y.-H."/>
        </authorList>
    </citation>
    <scope>NUCLEOTIDE SEQUENCE [LARGE SCALE GENOMIC DNA]</scope>
    <source>
        <strain evidence="2">E3</strain>
    </source>
</reference>
<dbReference type="EMBL" id="CDSF01000155">
    <property type="protein sequence ID" value="CEP03896.1"/>
    <property type="molecule type" value="Genomic_DNA"/>
</dbReference>
<keyword evidence="4" id="KW-1185">Reference proteome</keyword>
<organism evidence="2 4">
    <name type="scientific">Plasmodiophora brassicae</name>
    <name type="common">Clubroot disease agent</name>
    <dbReference type="NCBI Taxonomy" id="37360"/>
    <lineage>
        <taxon>Eukaryota</taxon>
        <taxon>Sar</taxon>
        <taxon>Rhizaria</taxon>
        <taxon>Endomyxa</taxon>
        <taxon>Phytomyxea</taxon>
        <taxon>Plasmodiophorida</taxon>
        <taxon>Plasmodiophoridae</taxon>
        <taxon>Plasmodiophora</taxon>
    </lineage>
</organism>
<feature type="signal peptide" evidence="1">
    <location>
        <begin position="1"/>
        <end position="26"/>
    </location>
</feature>
<keyword evidence="3" id="KW-0496">Mitochondrion</keyword>
<dbReference type="Proteomes" id="UP000290189">
    <property type="component" value="Unassembled WGS sequence"/>
</dbReference>
<evidence type="ECO:0000256" key="1">
    <source>
        <dbReference type="SAM" id="SignalP"/>
    </source>
</evidence>
<reference evidence="3 5" key="2">
    <citation type="submission" date="2018-03" db="EMBL/GenBank/DDBJ databases">
        <authorList>
            <person name="Fogelqvist J."/>
        </authorList>
    </citation>
    <scope>NUCLEOTIDE SEQUENCE [LARGE SCALE GENOMIC DNA]</scope>
</reference>
<geneLocation type="mitochondrion" evidence="3"/>
<evidence type="ECO:0000313" key="4">
    <source>
        <dbReference type="Proteomes" id="UP000039324"/>
    </source>
</evidence>
<dbReference type="EMBL" id="OVEO01000012">
    <property type="protein sequence ID" value="SPQ99855.1"/>
    <property type="molecule type" value="Genomic_DNA"/>
</dbReference>
<keyword evidence="1" id="KW-0732">Signal</keyword>
<evidence type="ECO:0000313" key="2">
    <source>
        <dbReference type="EMBL" id="CEP03896.1"/>
    </source>
</evidence>
<name>A0A0G4J938_PLABS</name>
<dbReference type="AlphaFoldDB" id="A0A0G4J938"/>
<evidence type="ECO:0000313" key="5">
    <source>
        <dbReference type="Proteomes" id="UP000290189"/>
    </source>
</evidence>